<name>A0AAE1QHP4_9EUCA</name>
<dbReference type="Proteomes" id="UP001292094">
    <property type="component" value="Unassembled WGS sequence"/>
</dbReference>
<accession>A0AAE1QHP4</accession>
<gene>
    <name evidence="2" type="ORF">Pmani_002373</name>
</gene>
<protein>
    <submittedName>
        <fullName evidence="2">Uncharacterized protein</fullName>
    </submittedName>
</protein>
<feature type="region of interest" description="Disordered" evidence="1">
    <location>
        <begin position="43"/>
        <end position="62"/>
    </location>
</feature>
<reference evidence="2" key="1">
    <citation type="submission" date="2023-11" db="EMBL/GenBank/DDBJ databases">
        <title>Genome assemblies of two species of porcelain crab, Petrolisthes cinctipes and Petrolisthes manimaculis (Anomura: Porcellanidae).</title>
        <authorList>
            <person name="Angst P."/>
        </authorList>
    </citation>
    <scope>NUCLEOTIDE SEQUENCE</scope>
    <source>
        <strain evidence="2">PB745_02</strain>
        <tissue evidence="2">Gill</tissue>
    </source>
</reference>
<keyword evidence="3" id="KW-1185">Reference proteome</keyword>
<evidence type="ECO:0000256" key="1">
    <source>
        <dbReference type="SAM" id="MobiDB-lite"/>
    </source>
</evidence>
<comment type="caution">
    <text evidence="2">The sequence shown here is derived from an EMBL/GenBank/DDBJ whole genome shotgun (WGS) entry which is preliminary data.</text>
</comment>
<organism evidence="2 3">
    <name type="scientific">Petrolisthes manimaculis</name>
    <dbReference type="NCBI Taxonomy" id="1843537"/>
    <lineage>
        <taxon>Eukaryota</taxon>
        <taxon>Metazoa</taxon>
        <taxon>Ecdysozoa</taxon>
        <taxon>Arthropoda</taxon>
        <taxon>Crustacea</taxon>
        <taxon>Multicrustacea</taxon>
        <taxon>Malacostraca</taxon>
        <taxon>Eumalacostraca</taxon>
        <taxon>Eucarida</taxon>
        <taxon>Decapoda</taxon>
        <taxon>Pleocyemata</taxon>
        <taxon>Anomura</taxon>
        <taxon>Galatheoidea</taxon>
        <taxon>Porcellanidae</taxon>
        <taxon>Petrolisthes</taxon>
    </lineage>
</organism>
<sequence length="86" mass="10073">MEDYMFRELADMHLIYGAAHLYSQRCPNRRHSHYTTCSVNDRRLGETGTMRPNPGNRGRPRDVCIPELEERILEEVGMNKYTLCVT</sequence>
<evidence type="ECO:0000313" key="2">
    <source>
        <dbReference type="EMBL" id="KAK4327144.1"/>
    </source>
</evidence>
<evidence type="ECO:0000313" key="3">
    <source>
        <dbReference type="Proteomes" id="UP001292094"/>
    </source>
</evidence>
<dbReference type="AlphaFoldDB" id="A0AAE1QHP4"/>
<dbReference type="EMBL" id="JAWZYT010000168">
    <property type="protein sequence ID" value="KAK4327144.1"/>
    <property type="molecule type" value="Genomic_DNA"/>
</dbReference>
<proteinExistence type="predicted"/>